<name>A0A5M9K3B7_MONFR</name>
<gene>
    <name evidence="2" type="ORF">EYC84_005956</name>
</gene>
<feature type="compositionally biased region" description="Basic and acidic residues" evidence="1">
    <location>
        <begin position="285"/>
        <end position="296"/>
    </location>
</feature>
<feature type="compositionally biased region" description="Basic and acidic residues" evidence="1">
    <location>
        <begin position="242"/>
        <end position="256"/>
    </location>
</feature>
<feature type="compositionally biased region" description="Low complexity" evidence="1">
    <location>
        <begin position="383"/>
        <end position="412"/>
    </location>
</feature>
<dbReference type="VEuPathDB" id="FungiDB:MFRU_015g00670"/>
<evidence type="ECO:0000313" key="2">
    <source>
        <dbReference type="EMBL" id="KAA8574502.1"/>
    </source>
</evidence>
<evidence type="ECO:0000313" key="3">
    <source>
        <dbReference type="Proteomes" id="UP000322873"/>
    </source>
</evidence>
<feature type="region of interest" description="Disordered" evidence="1">
    <location>
        <begin position="327"/>
        <end position="360"/>
    </location>
</feature>
<feature type="region of interest" description="Disordered" evidence="1">
    <location>
        <begin position="377"/>
        <end position="451"/>
    </location>
</feature>
<feature type="region of interest" description="Disordered" evidence="1">
    <location>
        <begin position="1"/>
        <end position="47"/>
    </location>
</feature>
<proteinExistence type="predicted"/>
<feature type="region of interest" description="Disordered" evidence="1">
    <location>
        <begin position="242"/>
        <end position="276"/>
    </location>
</feature>
<feature type="compositionally biased region" description="Polar residues" evidence="1">
    <location>
        <begin position="131"/>
        <end position="147"/>
    </location>
</feature>
<feature type="compositionally biased region" description="Polar residues" evidence="1">
    <location>
        <begin position="156"/>
        <end position="165"/>
    </location>
</feature>
<reference evidence="2 3" key="1">
    <citation type="submission" date="2019-06" db="EMBL/GenBank/DDBJ databases">
        <title>Genome Sequence of the Brown Rot Fungal Pathogen Monilinia fructicola.</title>
        <authorList>
            <person name="De Miccolis Angelini R.M."/>
            <person name="Landi L."/>
            <person name="Abate D."/>
            <person name="Pollastro S."/>
            <person name="Romanazzi G."/>
            <person name="Faretra F."/>
        </authorList>
    </citation>
    <scope>NUCLEOTIDE SEQUENCE [LARGE SCALE GENOMIC DNA]</scope>
    <source>
        <strain evidence="2 3">Mfrc123</strain>
    </source>
</reference>
<evidence type="ECO:0000256" key="1">
    <source>
        <dbReference type="SAM" id="MobiDB-lite"/>
    </source>
</evidence>
<dbReference type="Proteomes" id="UP000322873">
    <property type="component" value="Unassembled WGS sequence"/>
</dbReference>
<dbReference type="AlphaFoldDB" id="A0A5M9K3B7"/>
<accession>A0A5M9K3B7</accession>
<feature type="region of interest" description="Disordered" evidence="1">
    <location>
        <begin position="285"/>
        <end position="304"/>
    </location>
</feature>
<protein>
    <submittedName>
        <fullName evidence="2">Uncharacterized protein</fullName>
    </submittedName>
</protein>
<feature type="compositionally biased region" description="Acidic residues" evidence="1">
    <location>
        <begin position="432"/>
        <end position="443"/>
    </location>
</feature>
<keyword evidence="3" id="KW-1185">Reference proteome</keyword>
<feature type="region of interest" description="Disordered" evidence="1">
    <location>
        <begin position="94"/>
        <end position="169"/>
    </location>
</feature>
<comment type="caution">
    <text evidence="2">The sequence shown here is derived from an EMBL/GenBank/DDBJ whole genome shotgun (WGS) entry which is preliminary data.</text>
</comment>
<sequence>MGLPIFFEPSTPGAQSERREKPATDARSGIRRRHIPGNGSGAAYNARQLNNIASSRIRTATGTIRDEMSNNHMQDLPGIQYEHGNFRRQRLITGRMETDRPSMPAVPESRDYVTPMNLDSQRPAQGPDPTPQQYRDSSNSISQTRASEVSEERSRATPSSENNVSKRGRSKSVEFNHIEWWICNPCCLGGGTSKSKRRKILYAYAKWLKRGNAKLDENIREERRVQRRLEERLRIEGIRERAEASTRVDNTEREQEQGPELPNLTHAPEDSTPHNPILAEQSESARFEGGEKEQHVKLVKSGNTSHNFVRDRMELARRRVEQAEIERGRARDEVERGGSKSREREARVDRAREQLARADSPGSVYRIAESFVDGLGDRERSLSPEASASSSFASTAATRSQRDSTSTATASSLGSVSRSYQLDVPTNGDCDAGTDLETEDESTGESHLSPRFLLTNQRYFSRRGT</sequence>
<feature type="compositionally biased region" description="Basic and acidic residues" evidence="1">
    <location>
        <begin position="327"/>
        <end position="356"/>
    </location>
</feature>
<organism evidence="2 3">
    <name type="scientific">Monilinia fructicola</name>
    <name type="common">Brown rot fungus</name>
    <name type="synonym">Ciboria fructicola</name>
    <dbReference type="NCBI Taxonomy" id="38448"/>
    <lineage>
        <taxon>Eukaryota</taxon>
        <taxon>Fungi</taxon>
        <taxon>Dikarya</taxon>
        <taxon>Ascomycota</taxon>
        <taxon>Pezizomycotina</taxon>
        <taxon>Leotiomycetes</taxon>
        <taxon>Helotiales</taxon>
        <taxon>Sclerotiniaceae</taxon>
        <taxon>Monilinia</taxon>
    </lineage>
</organism>
<dbReference type="EMBL" id="VICG01000003">
    <property type="protein sequence ID" value="KAA8574502.1"/>
    <property type="molecule type" value="Genomic_DNA"/>
</dbReference>